<sequence length="2287" mass="240554">MCAALLQAVPAQASAPGKPPAPPKATSVPVTAVVSKYAKPKPMPSYRPSAAVWPSGSAEVALDADSLGIAQRAGSLPVWIGAPDKPDAPKPAAGKSSSGKHAAARLTAPPTVAVKVLPRASAQAAGVNGVLLSLTAEGRASQTRADVGATLDYSRFADAFGGDWASRLHLVTLPACALTTPDKAGCRTQRPVASQGDAAAKTLTASDIPLEAASSTTVVAAVSSAGGGGGNFAATSLQPSSTWQAGGSSDAFSWSYPIVTPTVPGGLAPKVELDYNSQSQDGLTSSTNNQASPIGDGFGYDPGFIERSYQSCDQNPAGATKTQDNCWSDDDTLTLSLAGKSSTLIKDDATGTWRPQDDANERVQYETGASNGAHNGEYWVVTGDDGTQYYFGLDQLPGYASGDATTNSVWTEPVYATASGQPCYNATFANSWCQQAYRWNLDYVVDSHQDALSYWYTDDTGYYARDLGTTANTPYTRSGYLSRIDYGQRAGQVYSTTPAGRVSFTVSGRCDTSGSGCATSTLSSSTAKDWPDVPYDLQCAQNAACTVNTPTFWSTYELTGIQTQALDGSTLSDVDKYAFTHTFPPTGDSTTPSLWLSTIVRTGEDAQGTGPTTSIPLPPVTLAGRPLANRVDVTDGYPPITRHRLDTITTETGEVISVDYSSAACGSATPSDPSQNTKLCYPAYWTPGGQTEPIQDWFNKYVVTSVTEQDKTGGGVNDDITTHYTPIGTPAWHYDDSVLTPSKQRTWNDFRGFQGMKVTTGVAPDPITETDYTYFRGMDGDTLPNNGTRSATVTDSRGDPAVTDLDQYAGLPYEAIRYDGTGSGKVVTDTITDPWTSASRATHTLTGGLPAQHAYLTGESRERVYTPFSDGRTGETETDFTHDSYGRVTKTDDLGDVSTAADDQCATVTYADNTTAWILDAPDENTTVAVDCSTTPSFPRDAVSDTRTYYDGSTTFGAAPTSGTATMTQKASSYSGSTPVFTTTSSSTVDEYGRTLTDTDADNRTTTTHYTPATGASPTSVSVTDPKSLATVTTYDPLRDLPLTSTDPASYVTKHQYDALGRSTADFKPGITSAVDKHTYTISASAPSLVTTQTLNNDANDTYRTSEVLYDSLLRQRETQTATEDGGRNVTDTVYNTDGWQASTTDPYHNGSAVSTTLVQAQASDIPSATGYLYDGAGRQTAAISYKLGTETWRTTTSYGGNVTTTVPPKGGVAQSTFIDARGNTTAVYQYHSGVPADPVNDPAADYSATRYTYDASGNRTGETDAAGNTWSWTFDLLGNQVSAADPDAGTTTSTYDAAGQLLTTTDALGHQATYAYDADGRKTFSYDTTGGAAPSAANETGAWTYDTVKKGLPTATTSYQKGTSSPSVTNTVLNYNGLGLPGSQRETLANLPAADAALEPSGGYVTSRTYTAVSGLLASRSYAAAGGIAGEQVLYDYDLYGQPISAGSDSTTIGWDYVSAVGYDEFGKPLQYTMGTSGNWAALALTYDQQTQRLTNAQTTTATSSTVVDNTSYSYQDAAVSGGAGLVTSTTDKQNSGAVTDQQCFDYDYATRLDAAWTATDGCAATPAPGDSASVGGPQPYWQSWTYDAAGNRATQTDHDTSGEVAGDTTTTYTYPAQGSADDQPHTLNGTTASGPDATAHTASYTYDKDGDEKSVTTQAGTQTMDWNDQGKLASLSDTATGGTTTYLYDTDGNLVLRTDPGQTTLFLDGQQVVEDNATHALTATRYYDLDGTTIAERSSSGDVQYLIPDRQGTDTLAIDYQTLAATRRSYLPFGGERTAPSVWPGGDDGYVGGTPDAATGLENLGAREYDPSSGRFLSVDPVFEADDPTQMGGYDYAGNDPVTGSDPTGTMLYDDVTGLGFGNVQGMHDWYHDQGYTDSNGHATAKLNRLLYQQAVSYYTYQYELAHPLPKPKAKKKKSRWGSFTSDIAKGAKIAYHASGASDVVGCVSDPSLGGCAKAGALVAGFVFTGGEDELEIAAYEAGEEMAEKEAADLGEDAAACVVRPHSFTGDTPVLEANGTSEPIADVEVGQQVLATDPQTGQTAARTVEKVIRTTTDHDFTQLTITPAAGPQPDRTKSGPVAAPKPATLTTTWHHPFWNATTHQWVDASHLTPGTHLREPNGTDATVTAVRNYHTTAVTYDLTVAGLHSYYVLAGGTPVLVHNCGTGPSDELLDLADANIGRTNVASEVTSTNGAKGYGVSSARNPSTLTPKVREAVEETGHHGGCAEVGALCDLEKQGAPLVGAKPAAVKIAGGSQGYDYAEHGEELLPCPACQRMFTYLNTQG</sequence>
<feature type="compositionally biased region" description="Polar residues" evidence="2">
    <location>
        <begin position="277"/>
        <end position="292"/>
    </location>
</feature>
<protein>
    <submittedName>
        <fullName evidence="4">Intein C-terminal splicing region/RHS repeat-associated core domain-containing protein</fullName>
    </submittedName>
</protein>
<dbReference type="NCBIfam" id="TIGR01643">
    <property type="entry name" value="YD_repeat_2x"/>
    <property type="match status" value="3"/>
</dbReference>
<keyword evidence="5" id="KW-1185">Reference proteome</keyword>
<dbReference type="EMBL" id="FNIE01000014">
    <property type="protein sequence ID" value="SDO89877.1"/>
    <property type="molecule type" value="Genomic_DNA"/>
</dbReference>
<feature type="compositionally biased region" description="Polar residues" evidence="2">
    <location>
        <begin position="953"/>
        <end position="974"/>
    </location>
</feature>
<dbReference type="Pfam" id="PF07591">
    <property type="entry name" value="PT-HINT"/>
    <property type="match status" value="1"/>
</dbReference>
<dbReference type="InterPro" id="IPR022385">
    <property type="entry name" value="Rhs_assc_core"/>
</dbReference>
<feature type="region of interest" description="Disordered" evidence="2">
    <location>
        <begin position="953"/>
        <end position="1025"/>
    </location>
</feature>
<dbReference type="Proteomes" id="UP000199341">
    <property type="component" value="Unassembled WGS sequence"/>
</dbReference>
<feature type="region of interest" description="Disordered" evidence="2">
    <location>
        <begin position="779"/>
        <end position="801"/>
    </location>
</feature>
<evidence type="ECO:0000259" key="3">
    <source>
        <dbReference type="Pfam" id="PF25023"/>
    </source>
</evidence>
<dbReference type="InterPro" id="IPR036844">
    <property type="entry name" value="Hint_dom_sf"/>
</dbReference>
<feature type="compositionally biased region" description="Low complexity" evidence="2">
    <location>
        <begin position="90"/>
        <end position="101"/>
    </location>
</feature>
<feature type="region of interest" description="Disordered" evidence="2">
    <location>
        <begin position="82"/>
        <end position="105"/>
    </location>
</feature>
<organism evidence="4 5">
    <name type="scientific">Actinacidiphila guanduensis</name>
    <dbReference type="NCBI Taxonomy" id="310781"/>
    <lineage>
        <taxon>Bacteria</taxon>
        <taxon>Bacillati</taxon>
        <taxon>Actinomycetota</taxon>
        <taxon>Actinomycetes</taxon>
        <taxon>Kitasatosporales</taxon>
        <taxon>Streptomycetaceae</taxon>
        <taxon>Actinacidiphila</taxon>
    </lineage>
</organism>
<dbReference type="NCBIfam" id="TIGR01443">
    <property type="entry name" value="intein_Cterm"/>
    <property type="match status" value="1"/>
</dbReference>
<feature type="region of interest" description="Disordered" evidence="2">
    <location>
        <begin position="277"/>
        <end position="296"/>
    </location>
</feature>
<feature type="region of interest" description="Disordered" evidence="2">
    <location>
        <begin position="2066"/>
        <end position="2085"/>
    </location>
</feature>
<dbReference type="Gene3D" id="2.170.16.10">
    <property type="entry name" value="Hedgehog/Intein (Hint) domain"/>
    <property type="match status" value="1"/>
</dbReference>
<accession>A0A1H0NAZ7</accession>
<proteinExistence type="predicted"/>
<dbReference type="Gene3D" id="2.180.10.10">
    <property type="entry name" value="RHS repeat-associated core"/>
    <property type="match status" value="2"/>
</dbReference>
<evidence type="ECO:0000256" key="2">
    <source>
        <dbReference type="SAM" id="MobiDB-lite"/>
    </source>
</evidence>
<gene>
    <name evidence="4" type="ORF">SAMN05216259_1142</name>
</gene>
<name>A0A1H0NAZ7_9ACTN</name>
<dbReference type="InterPro" id="IPR030934">
    <property type="entry name" value="Intein_C"/>
</dbReference>
<dbReference type="PANTHER" id="PTHR32305:SF17">
    <property type="entry name" value="TRNA NUCLEASE WAPA"/>
    <property type="match status" value="1"/>
</dbReference>
<evidence type="ECO:0000313" key="5">
    <source>
        <dbReference type="Proteomes" id="UP000199341"/>
    </source>
</evidence>
<dbReference type="CDD" id="cd00081">
    <property type="entry name" value="Hint"/>
    <property type="match status" value="1"/>
</dbReference>
<dbReference type="Pfam" id="PF05593">
    <property type="entry name" value="RHS_repeat"/>
    <property type="match status" value="2"/>
</dbReference>
<feature type="compositionally biased region" description="Polar residues" evidence="2">
    <location>
        <begin position="783"/>
        <end position="795"/>
    </location>
</feature>
<dbReference type="PROSITE" id="PS50818">
    <property type="entry name" value="INTEIN_C_TER"/>
    <property type="match status" value="1"/>
</dbReference>
<keyword evidence="1" id="KW-0677">Repeat</keyword>
<dbReference type="InterPro" id="IPR006530">
    <property type="entry name" value="YD"/>
</dbReference>
<reference evidence="4 5" key="1">
    <citation type="submission" date="2016-10" db="EMBL/GenBank/DDBJ databases">
        <authorList>
            <person name="de Groot N.N."/>
        </authorList>
    </citation>
    <scope>NUCLEOTIDE SEQUENCE [LARGE SCALE GENOMIC DNA]</scope>
    <source>
        <strain evidence="4 5">CGMCC 4.2022</strain>
    </source>
</reference>
<dbReference type="NCBIfam" id="TIGR03696">
    <property type="entry name" value="Rhs_assc_core"/>
    <property type="match status" value="1"/>
</dbReference>
<feature type="compositionally biased region" description="Polar residues" evidence="2">
    <location>
        <begin position="1016"/>
        <end position="1025"/>
    </location>
</feature>
<evidence type="ECO:0000256" key="1">
    <source>
        <dbReference type="ARBA" id="ARBA00022737"/>
    </source>
</evidence>
<feature type="domain" description="Teneurin-like YD-shell" evidence="3">
    <location>
        <begin position="1608"/>
        <end position="1844"/>
    </location>
</feature>
<feature type="region of interest" description="Disordered" evidence="2">
    <location>
        <begin position="1617"/>
        <end position="1655"/>
    </location>
</feature>
<dbReference type="Pfam" id="PF25023">
    <property type="entry name" value="TEN_YD-shell"/>
    <property type="match status" value="1"/>
</dbReference>
<feature type="compositionally biased region" description="Low complexity" evidence="2">
    <location>
        <begin position="975"/>
        <end position="988"/>
    </location>
</feature>
<dbReference type="InterPro" id="IPR050708">
    <property type="entry name" value="T6SS_VgrG/RHS"/>
</dbReference>
<feature type="compositionally biased region" description="Low complexity" evidence="2">
    <location>
        <begin position="1004"/>
        <end position="1014"/>
    </location>
</feature>
<dbReference type="InterPro" id="IPR056823">
    <property type="entry name" value="TEN-like_YD-shell"/>
</dbReference>
<dbReference type="PANTHER" id="PTHR32305">
    <property type="match status" value="1"/>
</dbReference>
<dbReference type="STRING" id="310781.SAMN05216259_1142"/>
<evidence type="ECO:0000313" key="4">
    <source>
        <dbReference type="EMBL" id="SDO89877.1"/>
    </source>
</evidence>
<feature type="region of interest" description="Disordered" evidence="2">
    <location>
        <begin position="10"/>
        <end position="29"/>
    </location>
</feature>
<dbReference type="SUPFAM" id="SSF51294">
    <property type="entry name" value="Hedgehog/intein (Hint) domain"/>
    <property type="match status" value="1"/>
</dbReference>
<dbReference type="InterPro" id="IPR031325">
    <property type="entry name" value="RHS_repeat"/>
</dbReference>